<dbReference type="PANTHER" id="PTHR42678:SF34">
    <property type="entry name" value="OS04G0183300 PROTEIN"/>
    <property type="match status" value="1"/>
</dbReference>
<comment type="caution">
    <text evidence="3">The sequence shown here is derived from an EMBL/GenBank/DDBJ whole genome shotgun (WGS) entry which is preliminary data.</text>
</comment>
<protein>
    <submittedName>
        <fullName evidence="3">Glutamyl-tRNA amidotransferase subunit A</fullName>
    </submittedName>
</protein>
<gene>
    <name evidence="3" type="ORF">SAHL_10320</name>
</gene>
<dbReference type="GO" id="GO:0016740">
    <property type="term" value="F:transferase activity"/>
    <property type="evidence" value="ECO:0007669"/>
    <property type="project" value="UniProtKB-KW"/>
</dbReference>
<dbReference type="SUPFAM" id="SSF75304">
    <property type="entry name" value="Amidase signature (AS) enzymes"/>
    <property type="match status" value="1"/>
</dbReference>
<evidence type="ECO:0000259" key="2">
    <source>
        <dbReference type="Pfam" id="PF01425"/>
    </source>
</evidence>
<reference evidence="3 4" key="1">
    <citation type="submission" date="2013-10" db="EMBL/GenBank/DDBJ databases">
        <title>Salinisphaera halophila YIM 95161 Genome Sequencing.</title>
        <authorList>
            <person name="Lai Q."/>
            <person name="Li C."/>
            <person name="Shao Z."/>
        </authorList>
    </citation>
    <scope>NUCLEOTIDE SEQUENCE [LARGE SCALE GENOMIC DNA]</scope>
    <source>
        <strain evidence="3 4">YIM 95161</strain>
    </source>
</reference>
<dbReference type="AlphaFoldDB" id="A0A423PRE1"/>
<feature type="domain" description="Amidase" evidence="2">
    <location>
        <begin position="79"/>
        <end position="530"/>
    </location>
</feature>
<sequence>MDRSPWSPRGRDFSGVGGNVRRLTLAALAALALTACDDDSSVSVDTDDDTASPTFSLTETTIPEIHAALESGSTSCRALVADYLERIEVYDQSTTVNTMITINPAALERAEAIDARIAAGDALGELYCVPVIVKDLYDTADMPTSGGVLALAESVPPDDAHVVAELRDADAIMLGKSNMDEFAFHAGHTLSSVTGQTRNAYDVSRTTAGSSGGTASAVAANFGAVGVGSDTGNSIRGPSSHLALVGLRSTMGLISRDGVIPLNFDRDMTGAMTRTVGDTARMLNVIAGYDSADPITTLSEDNIPDDYTDALQADGLEGARFGVFRRLIDDTADPEVEALFEQAIADLRAAGATIVDPFDVDGYQDALRGAESCRRFRYDLDNYLASLGPDAPVQSLQEIVDSGEFAEAHGEQLRGNLEVTETPAEQGCAGEPGNIRDNPGRQAFRDTMVSAMEAADLDGLIYPTWDNPPQPIITDDPETRDDLPANTGDNSQGLAPASGQPAITVPMGFTGSGLPTGLQIFGYPFAEADLIKYAYAYEQATQHRHPPTLFPAL</sequence>
<evidence type="ECO:0000313" key="3">
    <source>
        <dbReference type="EMBL" id="ROO28174.1"/>
    </source>
</evidence>
<dbReference type="Gene3D" id="3.90.1300.10">
    <property type="entry name" value="Amidase signature (AS) domain"/>
    <property type="match status" value="1"/>
</dbReference>
<dbReference type="InterPro" id="IPR036928">
    <property type="entry name" value="AS_sf"/>
</dbReference>
<feature type="region of interest" description="Disordered" evidence="1">
    <location>
        <begin position="469"/>
        <end position="501"/>
    </location>
</feature>
<dbReference type="RefSeq" id="WP_123591332.1">
    <property type="nucleotide sequence ID" value="NZ_AYKF01000088.1"/>
</dbReference>
<dbReference type="OrthoDB" id="9811471at2"/>
<proteinExistence type="predicted"/>
<dbReference type="Pfam" id="PF01425">
    <property type="entry name" value="Amidase"/>
    <property type="match status" value="1"/>
</dbReference>
<dbReference type="PANTHER" id="PTHR42678">
    <property type="entry name" value="AMIDASE"/>
    <property type="match status" value="1"/>
</dbReference>
<organism evidence="3 4">
    <name type="scientific">Salinisphaera orenii YIM 95161</name>
    <dbReference type="NCBI Taxonomy" id="1051139"/>
    <lineage>
        <taxon>Bacteria</taxon>
        <taxon>Pseudomonadati</taxon>
        <taxon>Pseudomonadota</taxon>
        <taxon>Gammaproteobacteria</taxon>
        <taxon>Salinisphaerales</taxon>
        <taxon>Salinisphaeraceae</taxon>
        <taxon>Salinisphaera</taxon>
    </lineage>
</organism>
<dbReference type="EMBL" id="AYKF01000088">
    <property type="protein sequence ID" value="ROO28174.1"/>
    <property type="molecule type" value="Genomic_DNA"/>
</dbReference>
<evidence type="ECO:0000313" key="4">
    <source>
        <dbReference type="Proteomes" id="UP000285123"/>
    </source>
</evidence>
<name>A0A423PRE1_9GAMM</name>
<evidence type="ECO:0000256" key="1">
    <source>
        <dbReference type="SAM" id="MobiDB-lite"/>
    </source>
</evidence>
<dbReference type="Proteomes" id="UP000285123">
    <property type="component" value="Unassembled WGS sequence"/>
</dbReference>
<accession>A0A423PRE1</accession>
<keyword evidence="3" id="KW-0808">Transferase</keyword>
<dbReference type="InterPro" id="IPR023631">
    <property type="entry name" value="Amidase_dom"/>
</dbReference>